<dbReference type="InterPro" id="IPR036291">
    <property type="entry name" value="NAD(P)-bd_dom_sf"/>
</dbReference>
<dbReference type="Pfam" id="PF01408">
    <property type="entry name" value="GFO_IDH_MocA"/>
    <property type="match status" value="1"/>
</dbReference>
<evidence type="ECO:0000259" key="11">
    <source>
        <dbReference type="Pfam" id="PF01408"/>
    </source>
</evidence>
<evidence type="ECO:0000313" key="13">
    <source>
        <dbReference type="Proteomes" id="UP000887540"/>
    </source>
</evidence>
<evidence type="ECO:0000256" key="7">
    <source>
        <dbReference type="ARBA" id="ARBA00042988"/>
    </source>
</evidence>
<dbReference type="AlphaFoldDB" id="A0A914CC60"/>
<keyword evidence="2" id="KW-0560">Oxidoreductase</keyword>
<sequence length="332" mass="38155">MQNSEKLHKIVSVADDNIEQAESFKRKLELNDETKAYGSFQELFEDPNVEIVYVGIVNFLHYKMVMSALDHGKHVLCEKPLGLNVKQVKEMIEKAKEKKRFLMEACFSRFFPVWAEVRKVMDQKTLGEVTAVHANLAHNDYITNPNRFRLKNGFTTLDTGATPLLDFGLYTIMLTLWIFYDEKPKKITAIGSKSDIGADVWSNITLEFSNGRKAFLCYSHADVFPNSAFISCTKGHMVMSESFWCPEKLQIIYGNPKYNIKKEFIEHPLKDDPAKYNFTNSAGLKYEADHVYDCIKNGLLESDNVTHEFSLTMAEILQEIRKQLEVSLPHDK</sequence>
<evidence type="ECO:0000256" key="1">
    <source>
        <dbReference type="ARBA" id="ARBA00010928"/>
    </source>
</evidence>
<comment type="similarity">
    <text evidence="1">Belongs to the Gfo/Idh/MocA family.</text>
</comment>
<dbReference type="InterPro" id="IPR055170">
    <property type="entry name" value="GFO_IDH_MocA-like_dom"/>
</dbReference>
<evidence type="ECO:0000256" key="10">
    <source>
        <dbReference type="ARBA" id="ARBA00049233"/>
    </source>
</evidence>
<dbReference type="GO" id="GO:0000166">
    <property type="term" value="F:nucleotide binding"/>
    <property type="evidence" value="ECO:0007669"/>
    <property type="project" value="InterPro"/>
</dbReference>
<dbReference type="PANTHER" id="PTHR22604">
    <property type="entry name" value="OXIDOREDUCTASES"/>
    <property type="match status" value="1"/>
</dbReference>
<dbReference type="GO" id="GO:0047115">
    <property type="term" value="F:trans-1,2-dihydrobenzene-1,2-diol dehydrogenase activity"/>
    <property type="evidence" value="ECO:0007669"/>
    <property type="project" value="UniProtKB-EC"/>
</dbReference>
<dbReference type="InterPro" id="IPR050984">
    <property type="entry name" value="Gfo/Idh/MocA_domain"/>
</dbReference>
<dbReference type="Gene3D" id="3.40.50.720">
    <property type="entry name" value="NAD(P)-binding Rossmann-like Domain"/>
    <property type="match status" value="1"/>
</dbReference>
<evidence type="ECO:0000259" key="12">
    <source>
        <dbReference type="Pfam" id="PF22725"/>
    </source>
</evidence>
<evidence type="ECO:0000256" key="8">
    <source>
        <dbReference type="ARBA" id="ARBA00043025"/>
    </source>
</evidence>
<evidence type="ECO:0000256" key="3">
    <source>
        <dbReference type="ARBA" id="ARBA00038853"/>
    </source>
</evidence>
<evidence type="ECO:0000256" key="6">
    <source>
        <dbReference type="ARBA" id="ARBA00042926"/>
    </source>
</evidence>
<keyword evidence="13" id="KW-1185">Reference proteome</keyword>
<dbReference type="EC" id="1.3.1.20" evidence="3"/>
<evidence type="ECO:0000313" key="14">
    <source>
        <dbReference type="WBParaSite" id="ACRNAN_Path_837.g3226.t1"/>
    </source>
</evidence>
<reference evidence="14" key="1">
    <citation type="submission" date="2022-11" db="UniProtKB">
        <authorList>
            <consortium name="WormBaseParasite"/>
        </authorList>
    </citation>
    <scope>IDENTIFICATION</scope>
</reference>
<dbReference type="GO" id="GO:0047837">
    <property type="term" value="F:D-xylose 1-dehydrogenase (NADP+) activity"/>
    <property type="evidence" value="ECO:0007669"/>
    <property type="project" value="UniProtKB-EC"/>
</dbReference>
<dbReference type="Pfam" id="PF22725">
    <property type="entry name" value="GFO_IDH_MocA_C3"/>
    <property type="match status" value="1"/>
</dbReference>
<evidence type="ECO:0000256" key="2">
    <source>
        <dbReference type="ARBA" id="ARBA00023002"/>
    </source>
</evidence>
<comment type="catalytic activity">
    <reaction evidence="10">
        <text>D-xylose + NADP(+) = D-xylono-1,5-lactone + NADPH + H(+)</text>
        <dbReference type="Rhea" id="RHEA:22000"/>
        <dbReference type="ChEBI" id="CHEBI:15378"/>
        <dbReference type="ChEBI" id="CHEBI:15867"/>
        <dbReference type="ChEBI" id="CHEBI:53455"/>
        <dbReference type="ChEBI" id="CHEBI:57783"/>
        <dbReference type="ChEBI" id="CHEBI:58349"/>
        <dbReference type="EC" id="1.1.1.179"/>
    </reaction>
</comment>
<evidence type="ECO:0000256" key="9">
    <source>
        <dbReference type="ARBA" id="ARBA00047423"/>
    </source>
</evidence>
<dbReference type="Gene3D" id="3.30.360.10">
    <property type="entry name" value="Dihydrodipicolinate Reductase, domain 2"/>
    <property type="match status" value="1"/>
</dbReference>
<dbReference type="EC" id="1.1.1.179" evidence="4"/>
<name>A0A914CC60_9BILA</name>
<evidence type="ECO:0000256" key="4">
    <source>
        <dbReference type="ARBA" id="ARBA00038984"/>
    </source>
</evidence>
<proteinExistence type="inferred from homology"/>
<dbReference type="InterPro" id="IPR000683">
    <property type="entry name" value="Gfo/Idh/MocA-like_OxRdtase_N"/>
</dbReference>
<dbReference type="Proteomes" id="UP000887540">
    <property type="component" value="Unplaced"/>
</dbReference>
<comment type="catalytic activity">
    <reaction evidence="9">
        <text>(1R,2R)-1,2-dihydrobenzene-1,2-diol + NADP(+) = catechol + NADPH + H(+)</text>
        <dbReference type="Rhea" id="RHEA:16729"/>
        <dbReference type="ChEBI" id="CHEBI:10702"/>
        <dbReference type="ChEBI" id="CHEBI:15378"/>
        <dbReference type="ChEBI" id="CHEBI:18135"/>
        <dbReference type="ChEBI" id="CHEBI:57783"/>
        <dbReference type="ChEBI" id="CHEBI:58349"/>
        <dbReference type="EC" id="1.3.1.20"/>
    </reaction>
</comment>
<feature type="domain" description="GFO/IDH/MocA-like oxidoreductase" evidence="12">
    <location>
        <begin position="114"/>
        <end position="237"/>
    </location>
</feature>
<dbReference type="SUPFAM" id="SSF55347">
    <property type="entry name" value="Glyceraldehyde-3-phosphate dehydrogenase-like, C-terminal domain"/>
    <property type="match status" value="1"/>
</dbReference>
<organism evidence="13 14">
    <name type="scientific">Acrobeloides nanus</name>
    <dbReference type="NCBI Taxonomy" id="290746"/>
    <lineage>
        <taxon>Eukaryota</taxon>
        <taxon>Metazoa</taxon>
        <taxon>Ecdysozoa</taxon>
        <taxon>Nematoda</taxon>
        <taxon>Chromadorea</taxon>
        <taxon>Rhabditida</taxon>
        <taxon>Tylenchina</taxon>
        <taxon>Cephalobomorpha</taxon>
        <taxon>Cephaloboidea</taxon>
        <taxon>Cephalobidae</taxon>
        <taxon>Acrobeloides</taxon>
    </lineage>
</organism>
<accession>A0A914CC60</accession>
<dbReference type="SUPFAM" id="SSF51735">
    <property type="entry name" value="NAD(P)-binding Rossmann-fold domains"/>
    <property type="match status" value="1"/>
</dbReference>
<evidence type="ECO:0000256" key="5">
    <source>
        <dbReference type="ARBA" id="ARBA00040603"/>
    </source>
</evidence>
<dbReference type="PANTHER" id="PTHR22604:SF105">
    <property type="entry name" value="TRANS-1,2-DIHYDROBENZENE-1,2-DIOL DEHYDROGENASE"/>
    <property type="match status" value="1"/>
</dbReference>
<dbReference type="WBParaSite" id="ACRNAN_Path_837.g3226.t1">
    <property type="protein sequence ID" value="ACRNAN_Path_837.g3226.t1"/>
    <property type="gene ID" value="ACRNAN_Path_837.g3226"/>
</dbReference>
<feature type="domain" description="Gfo/Idh/MocA-like oxidoreductase N-terminal" evidence="11">
    <location>
        <begin position="2"/>
        <end position="103"/>
    </location>
</feature>
<protein>
    <recommendedName>
        <fullName evidence="5">Trans-1,2-dihydrobenzene-1,2-diol dehydrogenase</fullName>
        <ecNumber evidence="4">1.1.1.179</ecNumber>
        <ecNumber evidence="3">1.3.1.20</ecNumber>
    </recommendedName>
    <alternativeName>
        <fullName evidence="8">D-xylose 1-dehydrogenase</fullName>
    </alternativeName>
    <alternativeName>
        <fullName evidence="7">D-xylose-NADP dehydrogenase</fullName>
    </alternativeName>
    <alternativeName>
        <fullName evidence="6">Dimeric dihydrodiol dehydrogenase</fullName>
    </alternativeName>
</protein>